<dbReference type="SUPFAM" id="SSF53300">
    <property type="entry name" value="vWA-like"/>
    <property type="match status" value="1"/>
</dbReference>
<keyword evidence="3" id="KW-1185">Reference proteome</keyword>
<organism evidence="2 3">
    <name type="scientific">Thermaurantimonas aggregans</name>
    <dbReference type="NCBI Taxonomy" id="2173829"/>
    <lineage>
        <taxon>Bacteria</taxon>
        <taxon>Pseudomonadati</taxon>
        <taxon>Bacteroidota</taxon>
        <taxon>Flavobacteriia</taxon>
        <taxon>Flavobacteriales</taxon>
        <taxon>Schleiferiaceae</taxon>
        <taxon>Thermaurantimonas</taxon>
    </lineage>
</organism>
<name>A0A401XL72_9FLAO</name>
<gene>
    <name evidence="2" type="ORF">JCM31826_12510</name>
</gene>
<dbReference type="PANTHER" id="PTHR33608:SF6">
    <property type="entry name" value="BLL2464 PROTEIN"/>
    <property type="match status" value="1"/>
</dbReference>
<evidence type="ECO:0000313" key="2">
    <source>
        <dbReference type="EMBL" id="GCD77769.1"/>
    </source>
</evidence>
<sequence length="287" mass="33491">MDTKELLKKVRQIEIKTKKQSNDILTGSYHSAFKGRGLTFSEVRPYSFGDDIRRIDWKVTARLSEPHVKIMEEERELTILLLVDHSASMSYGTKNAEKSDYVAEIAALITLSALKNNDKVGLITFTDKVEKVLKPAKGRFHALKIIRELIFNDNFSPYSSINDAIQYVNKVFKRRTIIFLISDFLIDDYNEKHFRKLCAYHDVTVIRVQDPIEKIIPTLGYIKITDIESNTSYWINLNKKNVQSYIEYRNKKNEQVKKMFEKFSAGFIDLTTNDNYLKSLIKYFSEK</sequence>
<dbReference type="Proteomes" id="UP000286715">
    <property type="component" value="Unassembled WGS sequence"/>
</dbReference>
<dbReference type="RefSeq" id="WP_124397834.1">
    <property type="nucleotide sequence ID" value="NZ_BHZE01000010.1"/>
</dbReference>
<feature type="domain" description="VWFA" evidence="1">
    <location>
        <begin position="78"/>
        <end position="263"/>
    </location>
</feature>
<evidence type="ECO:0000313" key="3">
    <source>
        <dbReference type="Proteomes" id="UP000286715"/>
    </source>
</evidence>
<dbReference type="InterPro" id="IPR002881">
    <property type="entry name" value="DUF58"/>
</dbReference>
<dbReference type="EMBL" id="BHZE01000010">
    <property type="protein sequence ID" value="GCD77769.1"/>
    <property type="molecule type" value="Genomic_DNA"/>
</dbReference>
<proteinExistence type="predicted"/>
<dbReference type="InterPro" id="IPR002035">
    <property type="entry name" value="VWF_A"/>
</dbReference>
<dbReference type="PANTHER" id="PTHR33608">
    <property type="entry name" value="BLL2464 PROTEIN"/>
    <property type="match status" value="1"/>
</dbReference>
<reference evidence="2 3" key="1">
    <citation type="submission" date="2018-11" db="EMBL/GenBank/DDBJ databases">
        <title>Schleiferia aggregans sp. nov., a moderately thermophilic heterotrophic bacterium isolated from microbial mats at a terrestrial hot spring.</title>
        <authorList>
            <person name="Iino T."/>
            <person name="Ohkuma M."/>
            <person name="Haruta S."/>
        </authorList>
    </citation>
    <scope>NUCLEOTIDE SEQUENCE [LARGE SCALE GENOMIC DNA]</scope>
    <source>
        <strain evidence="2 3">LA</strain>
    </source>
</reference>
<dbReference type="Gene3D" id="3.40.50.410">
    <property type="entry name" value="von Willebrand factor, type A domain"/>
    <property type="match status" value="1"/>
</dbReference>
<dbReference type="OrthoDB" id="9776116at2"/>
<comment type="caution">
    <text evidence="2">The sequence shown here is derived from an EMBL/GenBank/DDBJ whole genome shotgun (WGS) entry which is preliminary data.</text>
</comment>
<accession>A0A401XL72</accession>
<protein>
    <recommendedName>
        <fullName evidence="1">VWFA domain-containing protein</fullName>
    </recommendedName>
</protein>
<dbReference type="PROSITE" id="PS50234">
    <property type="entry name" value="VWFA"/>
    <property type="match status" value="1"/>
</dbReference>
<dbReference type="AlphaFoldDB" id="A0A401XL72"/>
<dbReference type="SMART" id="SM00327">
    <property type="entry name" value="VWA"/>
    <property type="match status" value="1"/>
</dbReference>
<dbReference type="Pfam" id="PF01882">
    <property type="entry name" value="DUF58"/>
    <property type="match status" value="1"/>
</dbReference>
<dbReference type="InterPro" id="IPR036465">
    <property type="entry name" value="vWFA_dom_sf"/>
</dbReference>
<evidence type="ECO:0000259" key="1">
    <source>
        <dbReference type="PROSITE" id="PS50234"/>
    </source>
</evidence>
<dbReference type="CDD" id="cd00198">
    <property type="entry name" value="vWFA"/>
    <property type="match status" value="1"/>
</dbReference>